<comment type="caution">
    <text evidence="2">The sequence shown here is derived from an EMBL/GenBank/DDBJ whole genome shotgun (WGS) entry which is preliminary data.</text>
</comment>
<evidence type="ECO:0000256" key="1">
    <source>
        <dbReference type="SAM" id="Phobius"/>
    </source>
</evidence>
<keyword evidence="1" id="KW-0812">Transmembrane</keyword>
<keyword evidence="1" id="KW-0472">Membrane</keyword>
<feature type="transmembrane region" description="Helical" evidence="1">
    <location>
        <begin position="15"/>
        <end position="38"/>
    </location>
</feature>
<accession>A0ABU0TIF0</accession>
<keyword evidence="3" id="KW-1185">Reference proteome</keyword>
<organism evidence="2 3">
    <name type="scientific">Chryseobacterium camelliae</name>
    <dbReference type="NCBI Taxonomy" id="1265445"/>
    <lineage>
        <taxon>Bacteria</taxon>
        <taxon>Pseudomonadati</taxon>
        <taxon>Bacteroidota</taxon>
        <taxon>Flavobacteriia</taxon>
        <taxon>Flavobacteriales</taxon>
        <taxon>Weeksellaceae</taxon>
        <taxon>Chryseobacterium group</taxon>
        <taxon>Chryseobacterium</taxon>
    </lineage>
</organism>
<protein>
    <recommendedName>
        <fullName evidence="4">DUF748 domain-containing protein</fullName>
    </recommendedName>
</protein>
<reference evidence="2 3" key="1">
    <citation type="submission" date="2023-07" db="EMBL/GenBank/DDBJ databases">
        <title>Functional and genomic diversity of the sorghum phyllosphere microbiome.</title>
        <authorList>
            <person name="Shade A."/>
        </authorList>
    </citation>
    <scope>NUCLEOTIDE SEQUENCE [LARGE SCALE GENOMIC DNA]</scope>
    <source>
        <strain evidence="2 3">SORGH_AS_1064</strain>
    </source>
</reference>
<evidence type="ECO:0000313" key="3">
    <source>
        <dbReference type="Proteomes" id="UP001225072"/>
    </source>
</evidence>
<dbReference type="Proteomes" id="UP001225072">
    <property type="component" value="Unassembled WGS sequence"/>
</dbReference>
<keyword evidence="1" id="KW-1133">Transmembrane helix</keyword>
<proteinExistence type="predicted"/>
<sequence>MEEKPVKKRNNRKKWLLGTGIGIVVLILIFPFALDFYLQRKLPDVVNSKTPYHLKLKDFNLSLLSGNFTATDLSISTKNPDDAKITQINGTVKKIQIRDFGIWKALFKKAYHADQFVLSDAQLNIKLAPKKAKDTARKAQKDIHINNIELNNVFADIISADGKPVFQGKDINVRLKDIRQSDNDAKIPLAFKEFKVNATTVKIGVNDFYEINADRILAANKTLYLQKFHLKPTRKPQQYNAKNVFDFSSERLLAKDFMINQDSLIVSDVIFNRPDLKVMSTGKNTVEKEKNPKEIEMKIGMKNIDFQKGKIMVLQANQDRTASVDNFNFKLSNIVFDKNTVKEKIPFRFTNHDIEADNIYFKASPHQALKIKRISSNNADILIEQFEMLALGKSTDKDLFNIRTDKIRILNNRTKYVGQKLNILLGGIDIQSPDIKIVSAIRKAAKKSQKNSADPDFTAQLGFINISKAKITQVKQGKTHLAVAQLDARLDKVTSGKEYLKNGLPFKAARHLITARNINLDAGKYYSLKVGDVKNSGNYTEIRNLAYLPKYSRAAFSRVIAKETDLYTIRARKIGITDRQSELFKNPVIDISQVNIDGIHCNIYHDLAPPDDNSPRYLFSKKLRGVKIPLFVKSINITNSNLEYEENAENNNIPGKITFNDFNGKISDVNNAKIKGRPTTVKADVNFAFYNNASTDVHWKFDVSNPQDQFTIDGKISKLSADNVNLFVRPYLNVTLDGKIDYIKFDYYGSNAGIAGKFYFKYSDMYVNLLNKKGNERKLLSTVANWFVKNESTGEPEYVLIEKKRDPERSFFNMLWQGIMEGIKKYVI</sequence>
<dbReference type="EMBL" id="JAUTAL010000001">
    <property type="protein sequence ID" value="MDQ1096832.1"/>
    <property type="molecule type" value="Genomic_DNA"/>
</dbReference>
<gene>
    <name evidence="2" type="ORF">QE404_001979</name>
</gene>
<evidence type="ECO:0008006" key="4">
    <source>
        <dbReference type="Google" id="ProtNLM"/>
    </source>
</evidence>
<evidence type="ECO:0000313" key="2">
    <source>
        <dbReference type="EMBL" id="MDQ1096832.1"/>
    </source>
</evidence>
<name>A0ABU0TIF0_9FLAO</name>
<dbReference type="RefSeq" id="WP_307449878.1">
    <property type="nucleotide sequence ID" value="NZ_JAUTAL010000001.1"/>
</dbReference>